<dbReference type="SUPFAM" id="SSF47413">
    <property type="entry name" value="lambda repressor-like DNA-binding domains"/>
    <property type="match status" value="1"/>
</dbReference>
<dbReference type="InterPro" id="IPR010982">
    <property type="entry name" value="Lambda_DNA-bd_dom_sf"/>
</dbReference>
<protein>
    <submittedName>
        <fullName evidence="2">Helix-turn-helix transcriptional regulator</fullName>
    </submittedName>
</protein>
<dbReference type="InterPro" id="IPR001387">
    <property type="entry name" value="Cro/C1-type_HTH"/>
</dbReference>
<dbReference type="Pfam" id="PF13443">
    <property type="entry name" value="HTH_26"/>
    <property type="match status" value="1"/>
</dbReference>
<accession>A0ABR7EUL5</accession>
<dbReference type="Gene3D" id="1.10.260.40">
    <property type="entry name" value="lambda repressor-like DNA-binding domains"/>
    <property type="match status" value="1"/>
</dbReference>
<dbReference type="EMBL" id="JACOOY010000007">
    <property type="protein sequence ID" value="MBC5665043.1"/>
    <property type="molecule type" value="Genomic_DNA"/>
</dbReference>
<organism evidence="2 3">
    <name type="scientific">Dorea hominis</name>
    <dbReference type="NCBI Taxonomy" id="2763040"/>
    <lineage>
        <taxon>Bacteria</taxon>
        <taxon>Bacillati</taxon>
        <taxon>Bacillota</taxon>
        <taxon>Clostridia</taxon>
        <taxon>Lachnospirales</taxon>
        <taxon>Lachnospiraceae</taxon>
        <taxon>Dorea</taxon>
    </lineage>
</organism>
<reference evidence="2 3" key="1">
    <citation type="submission" date="2020-08" db="EMBL/GenBank/DDBJ databases">
        <title>Genome public.</title>
        <authorList>
            <person name="Liu C."/>
            <person name="Sun Q."/>
        </authorList>
    </citation>
    <scope>NUCLEOTIDE SEQUENCE [LARGE SCALE GENOMIC DNA]</scope>
    <source>
        <strain evidence="2 3">NSJ-36</strain>
    </source>
</reference>
<proteinExistence type="predicted"/>
<evidence type="ECO:0000259" key="1">
    <source>
        <dbReference type="PROSITE" id="PS50943"/>
    </source>
</evidence>
<dbReference type="PROSITE" id="PS50943">
    <property type="entry name" value="HTH_CROC1"/>
    <property type="match status" value="1"/>
</dbReference>
<dbReference type="RefSeq" id="WP_021861226.1">
    <property type="nucleotide sequence ID" value="NZ_JACOOY010000007.1"/>
</dbReference>
<evidence type="ECO:0000313" key="2">
    <source>
        <dbReference type="EMBL" id="MBC5665043.1"/>
    </source>
</evidence>
<gene>
    <name evidence="2" type="ORF">H8S07_07090</name>
</gene>
<sequence>MVQLRVLDILKEQNHTKYWLYKQMNLSYQNFNRMVTNQTSSIRFENLDALSRILDCPIGDLFEKTDFPEQKP</sequence>
<comment type="caution">
    <text evidence="2">The sequence shown here is derived from an EMBL/GenBank/DDBJ whole genome shotgun (WGS) entry which is preliminary data.</text>
</comment>
<keyword evidence="3" id="KW-1185">Reference proteome</keyword>
<dbReference type="Proteomes" id="UP000647235">
    <property type="component" value="Unassembled WGS sequence"/>
</dbReference>
<feature type="domain" description="HTH cro/C1-type" evidence="1">
    <location>
        <begin position="22"/>
        <end position="61"/>
    </location>
</feature>
<evidence type="ECO:0000313" key="3">
    <source>
        <dbReference type="Proteomes" id="UP000647235"/>
    </source>
</evidence>
<name>A0ABR7EUL5_9FIRM</name>